<keyword evidence="2" id="KW-1185">Reference proteome</keyword>
<comment type="caution">
    <text evidence="1">The sequence shown here is derived from an EMBL/GenBank/DDBJ whole genome shotgun (WGS) entry which is preliminary data.</text>
</comment>
<dbReference type="EMBL" id="VEPZ02001563">
    <property type="protein sequence ID" value="KAE8667880.1"/>
    <property type="molecule type" value="Genomic_DNA"/>
</dbReference>
<proteinExistence type="predicted"/>
<gene>
    <name evidence="1" type="ORF">F3Y22_tig00112354pilonHSYRG00058</name>
</gene>
<organism evidence="1 2">
    <name type="scientific">Hibiscus syriacus</name>
    <name type="common">Rose of Sharon</name>
    <dbReference type="NCBI Taxonomy" id="106335"/>
    <lineage>
        <taxon>Eukaryota</taxon>
        <taxon>Viridiplantae</taxon>
        <taxon>Streptophyta</taxon>
        <taxon>Embryophyta</taxon>
        <taxon>Tracheophyta</taxon>
        <taxon>Spermatophyta</taxon>
        <taxon>Magnoliopsida</taxon>
        <taxon>eudicotyledons</taxon>
        <taxon>Gunneridae</taxon>
        <taxon>Pentapetalae</taxon>
        <taxon>rosids</taxon>
        <taxon>malvids</taxon>
        <taxon>Malvales</taxon>
        <taxon>Malvaceae</taxon>
        <taxon>Malvoideae</taxon>
        <taxon>Hibiscus</taxon>
    </lineage>
</organism>
<reference evidence="1" key="1">
    <citation type="submission" date="2019-09" db="EMBL/GenBank/DDBJ databases">
        <title>Draft genome information of white flower Hibiscus syriacus.</title>
        <authorList>
            <person name="Kim Y.-M."/>
        </authorList>
    </citation>
    <scope>NUCLEOTIDE SEQUENCE [LARGE SCALE GENOMIC DNA]</scope>
    <source>
        <strain evidence="1">YM2019G1</strain>
    </source>
</reference>
<protein>
    <submittedName>
        <fullName evidence="1">MAR-binding filament-like protein 1 isoform 2</fullName>
    </submittedName>
</protein>
<dbReference type="PANTHER" id="PTHR33598:SF2">
    <property type="entry name" value="MAR-BINDING FILAMENT-LIKE PROTEIN"/>
    <property type="match status" value="1"/>
</dbReference>
<evidence type="ECO:0000313" key="1">
    <source>
        <dbReference type="EMBL" id="KAE8667880.1"/>
    </source>
</evidence>
<dbReference type="PANTHER" id="PTHR33598">
    <property type="entry name" value="OS02G0833400 PROTEIN"/>
    <property type="match status" value="1"/>
</dbReference>
<dbReference type="AlphaFoldDB" id="A0A6A2XE18"/>
<evidence type="ECO:0000313" key="2">
    <source>
        <dbReference type="Proteomes" id="UP000436088"/>
    </source>
</evidence>
<dbReference type="Pfam" id="PF05542">
    <property type="entry name" value="DUF760"/>
    <property type="match status" value="1"/>
</dbReference>
<dbReference type="InterPro" id="IPR008479">
    <property type="entry name" value="DUF760"/>
</dbReference>
<name>A0A6A2XE18_HIBSY</name>
<dbReference type="Proteomes" id="UP000436088">
    <property type="component" value="Unassembled WGS sequence"/>
</dbReference>
<sequence>MIGSGYPHRSGGLHRIHLLPRVLDAELVVEYGASGSRGDLVCDGVVDGGGAMQGKFEKHCFVNGLCSEVPVEASSIVAELSEPTSLEAREAVHSVVHELLATLSPTMHSKVPPFLGNPATGAVNNVVSEDCIEFVENASLLKPTILLTRDYLARFLFWCMLLGHYLRGLEYRMELIELSSTRSPEDNGGGDEEVI</sequence>
<accession>A0A6A2XE18</accession>